<reference evidence="4" key="1">
    <citation type="submission" date="2016-10" db="EMBL/GenBank/DDBJ databases">
        <authorList>
            <person name="Varghese N."/>
            <person name="Submissions S."/>
        </authorList>
    </citation>
    <scope>NUCLEOTIDE SEQUENCE [LARGE SCALE GENOMIC DNA]</scope>
    <source>
        <strain evidence="4">CGMCC 1.7738</strain>
    </source>
</reference>
<keyword evidence="3" id="KW-0328">Glycosyltransferase</keyword>
<accession>A0A1I4ILR5</accession>
<keyword evidence="3" id="KW-0808">Transferase</keyword>
<dbReference type="GO" id="GO:0016757">
    <property type="term" value="F:glycosyltransferase activity"/>
    <property type="evidence" value="ECO:0007669"/>
    <property type="project" value="UniProtKB-KW"/>
</dbReference>
<feature type="transmembrane region" description="Helical" evidence="2">
    <location>
        <begin position="186"/>
        <end position="219"/>
    </location>
</feature>
<feature type="transmembrane region" description="Helical" evidence="2">
    <location>
        <begin position="234"/>
        <end position="255"/>
    </location>
</feature>
<feature type="transmembrane region" description="Helical" evidence="2">
    <location>
        <begin position="390"/>
        <end position="412"/>
    </location>
</feature>
<gene>
    <name evidence="3" type="ORF">SAMN04487950_4183</name>
</gene>
<keyword evidence="2" id="KW-1133">Transmembrane helix</keyword>
<dbReference type="RefSeq" id="WP_089872113.1">
    <property type="nucleotide sequence ID" value="NZ_FOTC01000008.1"/>
</dbReference>
<dbReference type="EMBL" id="FOTC01000008">
    <property type="protein sequence ID" value="SFL55280.1"/>
    <property type="molecule type" value="Genomic_DNA"/>
</dbReference>
<dbReference type="AlphaFoldDB" id="A0A1I4ILR5"/>
<dbReference type="STRING" id="553466.SAMN04487950_4183"/>
<name>A0A1I4ILR5_9EURY</name>
<proteinExistence type="predicted"/>
<dbReference type="Proteomes" id="UP000199607">
    <property type="component" value="Unassembled WGS sequence"/>
</dbReference>
<protein>
    <submittedName>
        <fullName evidence="3">Dolichyl-phosphate-mannose-protein mannosyltransferase</fullName>
    </submittedName>
</protein>
<feature type="transmembrane region" description="Helical" evidence="2">
    <location>
        <begin position="349"/>
        <end position="370"/>
    </location>
</feature>
<evidence type="ECO:0000313" key="3">
    <source>
        <dbReference type="EMBL" id="SFL55280.1"/>
    </source>
</evidence>
<feature type="transmembrane region" description="Helical" evidence="2">
    <location>
        <begin position="155"/>
        <end position="174"/>
    </location>
</feature>
<evidence type="ECO:0000256" key="1">
    <source>
        <dbReference type="SAM" id="MobiDB-lite"/>
    </source>
</evidence>
<feature type="transmembrane region" description="Helical" evidence="2">
    <location>
        <begin position="82"/>
        <end position="102"/>
    </location>
</feature>
<evidence type="ECO:0000256" key="2">
    <source>
        <dbReference type="SAM" id="Phobius"/>
    </source>
</evidence>
<feature type="region of interest" description="Disordered" evidence="1">
    <location>
        <begin position="573"/>
        <end position="622"/>
    </location>
</feature>
<keyword evidence="2" id="KW-0812">Transmembrane</keyword>
<feature type="transmembrane region" description="Helical" evidence="2">
    <location>
        <begin position="314"/>
        <end position="337"/>
    </location>
</feature>
<keyword evidence="2" id="KW-0472">Membrane</keyword>
<organism evidence="3 4">
    <name type="scientific">Halogranum rubrum</name>
    <dbReference type="NCBI Taxonomy" id="553466"/>
    <lineage>
        <taxon>Archaea</taxon>
        <taxon>Methanobacteriati</taxon>
        <taxon>Methanobacteriota</taxon>
        <taxon>Stenosarchaea group</taxon>
        <taxon>Halobacteria</taxon>
        <taxon>Halobacteriales</taxon>
        <taxon>Haloferacaceae</taxon>
    </lineage>
</organism>
<keyword evidence="4" id="KW-1185">Reference proteome</keyword>
<sequence length="622" mass="66652">MSGSLSSLFSTRLFTRLFGRTATVGDYRTVLVLSLVTLLNCWIVGSRLLASTFPPNDSKHWLLRARYYAGLPMPTSELPGQFATHPFSILLLAVVLVVVGVPIIAAKLWTLGAYLGATAAVYVTARELFSRRVALVAYVAVSCGQYLYFDLLSWGGIPNLIAVGLLTLAVGALARARRTETLRDRVLLGVVVGFGLFAHPPSSPVLVAGLGCAGVGLALATRDHGVLTRTLVDVALPVTVFLVYVASLWQIFVTYTDSTGGHSIVVIWRMLLRNPPMFLAFAIALAGLPILFLRPVTDDGAPDDTTATEGPGSAAVGGLTLGWLVGPVVLAGVVTLLPSVQTELARVTYYLAAPMCVLVAVYVDTLAQAFTERTADTDWELRLPGVSSSGVAVAVVVFLLITPAFFVSVTFYDNALSYYAVDNQESVLAVVQWIDGQQPFEGRVAGSFGIVPWVKALTGQDGLTPTPASGSYRPDEAAEREAFLTLERVRTEGDTPENLAAASAVIEEYDVHYLIAPNNWRASRYGTLGARVYETDALVIVDFTAPPERSQPLAAESDANAHNDGVVSLADAQTSDFGVGGETASDFDWEELRATVQPQRVTGEDEDENESERSLPVVRHAR</sequence>
<feature type="transmembrane region" description="Helical" evidence="2">
    <location>
        <begin position="29"/>
        <end position="50"/>
    </location>
</feature>
<evidence type="ECO:0000313" key="4">
    <source>
        <dbReference type="Proteomes" id="UP000199607"/>
    </source>
</evidence>
<feature type="transmembrane region" description="Helical" evidence="2">
    <location>
        <begin position="276"/>
        <end position="294"/>
    </location>
</feature>
<feature type="transmembrane region" description="Helical" evidence="2">
    <location>
        <begin position="132"/>
        <end position="149"/>
    </location>
</feature>